<protein>
    <submittedName>
        <fullName evidence="2">Uncharacterized protein</fullName>
    </submittedName>
</protein>
<dbReference type="RefSeq" id="WP_095328642.1">
    <property type="nucleotide sequence ID" value="NZ_NPBQ01000014.1"/>
</dbReference>
<gene>
    <name evidence="2" type="ORF">CHH57_01935</name>
</gene>
<keyword evidence="1" id="KW-0812">Transmembrane</keyword>
<accession>A0AA91TVD2</accession>
<sequence length="66" mass="7537">MEGFFVGLWTSVIIAVTVYSYYQQEALALLFCSILLVFSFFFAGILIGEKMYIEKVKKGEVKIEVD</sequence>
<feature type="transmembrane region" description="Helical" evidence="1">
    <location>
        <begin position="5"/>
        <end position="22"/>
    </location>
</feature>
<keyword evidence="1" id="KW-1133">Transmembrane helix</keyword>
<name>A0AA91TVD2_NIACI</name>
<comment type="caution">
    <text evidence="2">The sequence shown here is derived from an EMBL/GenBank/DDBJ whole genome shotgun (WGS) entry which is preliminary data.</text>
</comment>
<dbReference type="EMBL" id="NPBQ01000014">
    <property type="protein sequence ID" value="PAD84958.1"/>
    <property type="molecule type" value="Genomic_DNA"/>
</dbReference>
<evidence type="ECO:0000313" key="2">
    <source>
        <dbReference type="EMBL" id="PAD84958.1"/>
    </source>
</evidence>
<proteinExistence type="predicted"/>
<evidence type="ECO:0000313" key="3">
    <source>
        <dbReference type="Proteomes" id="UP000216961"/>
    </source>
</evidence>
<dbReference type="AlphaFoldDB" id="A0AA91TVD2"/>
<feature type="transmembrane region" description="Helical" evidence="1">
    <location>
        <begin position="28"/>
        <end position="48"/>
    </location>
</feature>
<organism evidence="2 3">
    <name type="scientific">Niallia circulans</name>
    <name type="common">Bacillus circulans</name>
    <dbReference type="NCBI Taxonomy" id="1397"/>
    <lineage>
        <taxon>Bacteria</taxon>
        <taxon>Bacillati</taxon>
        <taxon>Bacillota</taxon>
        <taxon>Bacilli</taxon>
        <taxon>Bacillales</taxon>
        <taxon>Bacillaceae</taxon>
        <taxon>Niallia</taxon>
    </lineage>
</organism>
<dbReference type="Proteomes" id="UP000216961">
    <property type="component" value="Unassembled WGS sequence"/>
</dbReference>
<keyword evidence="1" id="KW-0472">Membrane</keyword>
<reference evidence="2 3" key="1">
    <citation type="submission" date="2017-07" db="EMBL/GenBank/DDBJ databases">
        <title>Isolation and whole genome analysis of endospore-forming bacteria from heroin.</title>
        <authorList>
            <person name="Kalinowski J."/>
            <person name="Ahrens B."/>
            <person name="Al-Dilaimi A."/>
            <person name="Winkler A."/>
            <person name="Wibberg D."/>
            <person name="Schleenbecker U."/>
            <person name="Ruckert C."/>
            <person name="Wolfel R."/>
            <person name="Grass G."/>
        </authorList>
    </citation>
    <scope>NUCLEOTIDE SEQUENCE [LARGE SCALE GENOMIC DNA]</scope>
    <source>
        <strain evidence="2 3">7521-2</strain>
    </source>
</reference>
<evidence type="ECO:0000256" key="1">
    <source>
        <dbReference type="SAM" id="Phobius"/>
    </source>
</evidence>